<evidence type="ECO:0000313" key="2">
    <source>
        <dbReference type="Proteomes" id="UP000236161"/>
    </source>
</evidence>
<protein>
    <submittedName>
        <fullName evidence="1">Uncharacterized protein</fullName>
    </submittedName>
</protein>
<dbReference type="AlphaFoldDB" id="A0A2I0AD97"/>
<sequence length="55" mass="6221">MERRRANMKRARSNKFAIKGGTKLNAVETKTRSRLWSKSTGTNVVVDPTQESVNN</sequence>
<gene>
    <name evidence="1" type="ORF">AXF42_Ash009028</name>
</gene>
<dbReference type="EMBL" id="KZ451993">
    <property type="protein sequence ID" value="PKA53532.1"/>
    <property type="molecule type" value="Genomic_DNA"/>
</dbReference>
<evidence type="ECO:0000313" key="1">
    <source>
        <dbReference type="EMBL" id="PKA53532.1"/>
    </source>
</evidence>
<reference evidence="1 2" key="1">
    <citation type="journal article" date="2017" name="Nature">
        <title>The Apostasia genome and the evolution of orchids.</title>
        <authorList>
            <person name="Zhang G.Q."/>
            <person name="Liu K.W."/>
            <person name="Li Z."/>
            <person name="Lohaus R."/>
            <person name="Hsiao Y.Y."/>
            <person name="Niu S.C."/>
            <person name="Wang J.Y."/>
            <person name="Lin Y.C."/>
            <person name="Xu Q."/>
            <person name="Chen L.J."/>
            <person name="Yoshida K."/>
            <person name="Fujiwara S."/>
            <person name="Wang Z.W."/>
            <person name="Zhang Y.Q."/>
            <person name="Mitsuda N."/>
            <person name="Wang M."/>
            <person name="Liu G.H."/>
            <person name="Pecoraro L."/>
            <person name="Huang H.X."/>
            <person name="Xiao X.J."/>
            <person name="Lin M."/>
            <person name="Wu X.Y."/>
            <person name="Wu W.L."/>
            <person name="Chen Y.Y."/>
            <person name="Chang S.B."/>
            <person name="Sakamoto S."/>
            <person name="Ohme-Takagi M."/>
            <person name="Yagi M."/>
            <person name="Zeng S.J."/>
            <person name="Shen C.Y."/>
            <person name="Yeh C.M."/>
            <person name="Luo Y.B."/>
            <person name="Tsai W.C."/>
            <person name="Van de Peer Y."/>
            <person name="Liu Z.J."/>
        </authorList>
    </citation>
    <scope>NUCLEOTIDE SEQUENCE [LARGE SCALE GENOMIC DNA]</scope>
    <source>
        <strain evidence="2">cv. Shenzhen</strain>
        <tissue evidence="1">Stem</tissue>
    </source>
</reference>
<organism evidence="1 2">
    <name type="scientific">Apostasia shenzhenica</name>
    <dbReference type="NCBI Taxonomy" id="1088818"/>
    <lineage>
        <taxon>Eukaryota</taxon>
        <taxon>Viridiplantae</taxon>
        <taxon>Streptophyta</taxon>
        <taxon>Embryophyta</taxon>
        <taxon>Tracheophyta</taxon>
        <taxon>Spermatophyta</taxon>
        <taxon>Magnoliopsida</taxon>
        <taxon>Liliopsida</taxon>
        <taxon>Asparagales</taxon>
        <taxon>Orchidaceae</taxon>
        <taxon>Apostasioideae</taxon>
        <taxon>Apostasia</taxon>
    </lineage>
</organism>
<dbReference type="Proteomes" id="UP000236161">
    <property type="component" value="Unassembled WGS sequence"/>
</dbReference>
<name>A0A2I0AD97_9ASPA</name>
<proteinExistence type="predicted"/>
<keyword evidence="2" id="KW-1185">Reference proteome</keyword>
<accession>A0A2I0AD97</accession>